<protein>
    <submittedName>
        <fullName evidence="1">Uncharacterized protein</fullName>
    </submittedName>
</protein>
<dbReference type="Proteomes" id="UP000503447">
    <property type="component" value="Chromosome"/>
</dbReference>
<evidence type="ECO:0000313" key="1">
    <source>
        <dbReference type="EMBL" id="QJW98643.1"/>
    </source>
</evidence>
<evidence type="ECO:0000313" key="2">
    <source>
        <dbReference type="Proteomes" id="UP000503447"/>
    </source>
</evidence>
<reference evidence="2" key="1">
    <citation type="submission" date="2020-05" db="EMBL/GenBank/DDBJ databases">
        <title>Frigoriglobus tundricola gen. nov., sp. nov., a psychrotolerant cellulolytic planctomycete of the family Gemmataceae with two divergent copies of 16S rRNA gene.</title>
        <authorList>
            <person name="Kulichevskaya I.S."/>
            <person name="Ivanova A.A."/>
            <person name="Naumoff D.G."/>
            <person name="Beletsky A.V."/>
            <person name="Rijpstra W.I.C."/>
            <person name="Sinninghe Damste J.S."/>
            <person name="Mardanov A.V."/>
            <person name="Ravin N.V."/>
            <person name="Dedysh S.N."/>
        </authorList>
    </citation>
    <scope>NUCLEOTIDE SEQUENCE [LARGE SCALE GENOMIC DNA]</scope>
    <source>
        <strain evidence="2">PL17</strain>
    </source>
</reference>
<dbReference type="EMBL" id="CP053452">
    <property type="protein sequence ID" value="QJW98643.1"/>
    <property type="molecule type" value="Genomic_DNA"/>
</dbReference>
<accession>A0A6M5YZI9</accession>
<sequence>MREWLEQTYPAIEKLARAERATMFWCDETGTAADAYPGYGYAREGQRATIEVPDPHPDEHGLRDQ</sequence>
<proteinExistence type="predicted"/>
<dbReference type="AlphaFoldDB" id="A0A6M5YZI9"/>
<dbReference type="KEGG" id="ftj:FTUN_6238"/>
<gene>
    <name evidence="1" type="ORF">FTUN_6238</name>
</gene>
<name>A0A6M5YZI9_9BACT</name>
<organism evidence="1 2">
    <name type="scientific">Frigoriglobus tundricola</name>
    <dbReference type="NCBI Taxonomy" id="2774151"/>
    <lineage>
        <taxon>Bacteria</taxon>
        <taxon>Pseudomonadati</taxon>
        <taxon>Planctomycetota</taxon>
        <taxon>Planctomycetia</taxon>
        <taxon>Gemmatales</taxon>
        <taxon>Gemmataceae</taxon>
        <taxon>Frigoriglobus</taxon>
    </lineage>
</organism>
<keyword evidence="2" id="KW-1185">Reference proteome</keyword>